<dbReference type="eggNOG" id="COG0740">
    <property type="taxonomic scope" value="Bacteria"/>
</dbReference>
<dbReference type="Gene3D" id="3.90.226.10">
    <property type="entry name" value="2-enoyl-CoA Hydratase, Chain A, domain 1"/>
    <property type="match status" value="1"/>
</dbReference>
<dbReference type="GO" id="GO:0004176">
    <property type="term" value="F:ATP-dependent peptidase activity"/>
    <property type="evidence" value="ECO:0007669"/>
    <property type="project" value="TreeGrafter"/>
</dbReference>
<evidence type="ECO:0000256" key="3">
    <source>
        <dbReference type="SAM" id="SignalP"/>
    </source>
</evidence>
<reference evidence="4 5" key="1">
    <citation type="journal article" date="2011" name="J. Bacteriol.">
        <title>Genome sequence of Chthoniobacter flavus Ellin428, an aerobic heterotrophic soil bacterium.</title>
        <authorList>
            <person name="Kant R."/>
            <person name="van Passel M.W."/>
            <person name="Palva A."/>
            <person name="Lucas S."/>
            <person name="Lapidus A."/>
            <person name="Glavina Del Rio T."/>
            <person name="Dalin E."/>
            <person name="Tice H."/>
            <person name="Bruce D."/>
            <person name="Goodwin L."/>
            <person name="Pitluck S."/>
            <person name="Larimer F.W."/>
            <person name="Land M.L."/>
            <person name="Hauser L."/>
            <person name="Sangwan P."/>
            <person name="de Vos W.M."/>
            <person name="Janssen P.H."/>
            <person name="Smidt H."/>
        </authorList>
    </citation>
    <scope>NUCLEOTIDE SEQUENCE [LARGE SCALE GENOMIC DNA]</scope>
    <source>
        <strain evidence="4 5">Ellin428</strain>
    </source>
</reference>
<dbReference type="RefSeq" id="WP_006981887.1">
    <property type="nucleotide sequence ID" value="NZ_ABVL01000016.1"/>
</dbReference>
<dbReference type="PANTHER" id="PTHR10381">
    <property type="entry name" value="ATP-DEPENDENT CLP PROTEASE PROTEOLYTIC SUBUNIT"/>
    <property type="match status" value="1"/>
</dbReference>
<dbReference type="Proteomes" id="UP000005824">
    <property type="component" value="Unassembled WGS sequence"/>
</dbReference>
<comment type="caution">
    <text evidence="4">The sequence shown here is derived from an EMBL/GenBank/DDBJ whole genome shotgun (WGS) entry which is preliminary data.</text>
</comment>
<dbReference type="SUPFAM" id="SSF52096">
    <property type="entry name" value="ClpP/crotonase"/>
    <property type="match status" value="1"/>
</dbReference>
<feature type="coiled-coil region" evidence="1">
    <location>
        <begin position="108"/>
        <end position="146"/>
    </location>
</feature>
<dbReference type="EMBL" id="ABVL01000016">
    <property type="protein sequence ID" value="EDY17827.1"/>
    <property type="molecule type" value="Genomic_DNA"/>
</dbReference>
<evidence type="ECO:0000256" key="2">
    <source>
        <dbReference type="SAM" id="MobiDB-lite"/>
    </source>
</evidence>
<name>B4D6M6_9BACT</name>
<dbReference type="GO" id="GO:0051117">
    <property type="term" value="F:ATPase binding"/>
    <property type="evidence" value="ECO:0007669"/>
    <property type="project" value="TreeGrafter"/>
</dbReference>
<keyword evidence="3" id="KW-0732">Signal</keyword>
<gene>
    <name evidence="4" type="ORF">CfE428DRAFT_4566</name>
</gene>
<dbReference type="GO" id="GO:0009368">
    <property type="term" value="C:endopeptidase Clp complex"/>
    <property type="evidence" value="ECO:0007669"/>
    <property type="project" value="TreeGrafter"/>
</dbReference>
<dbReference type="PANTHER" id="PTHR10381:SF11">
    <property type="entry name" value="ATP-DEPENDENT CLP PROTEASE PROTEOLYTIC SUBUNIT, MITOCHONDRIAL"/>
    <property type="match status" value="1"/>
</dbReference>
<evidence type="ECO:0000313" key="4">
    <source>
        <dbReference type="EMBL" id="EDY17827.1"/>
    </source>
</evidence>
<dbReference type="InterPro" id="IPR029045">
    <property type="entry name" value="ClpP/crotonase-like_dom_sf"/>
</dbReference>
<evidence type="ECO:0000313" key="5">
    <source>
        <dbReference type="Proteomes" id="UP000005824"/>
    </source>
</evidence>
<dbReference type="InParanoid" id="B4D6M6"/>
<dbReference type="Pfam" id="PF00574">
    <property type="entry name" value="CLP_protease"/>
    <property type="match status" value="1"/>
</dbReference>
<dbReference type="InterPro" id="IPR023562">
    <property type="entry name" value="ClpP/TepA"/>
</dbReference>
<feature type="coiled-coil region" evidence="1">
    <location>
        <begin position="56"/>
        <end position="83"/>
    </location>
</feature>
<feature type="chain" id="PRO_5002800514" evidence="3">
    <location>
        <begin position="25"/>
        <end position="439"/>
    </location>
</feature>
<dbReference type="AlphaFoldDB" id="B4D6M6"/>
<feature type="region of interest" description="Disordered" evidence="2">
    <location>
        <begin position="380"/>
        <end position="406"/>
    </location>
</feature>
<dbReference type="GO" id="GO:0006515">
    <property type="term" value="P:protein quality control for misfolded or incompletely synthesized proteins"/>
    <property type="evidence" value="ECO:0007669"/>
    <property type="project" value="TreeGrafter"/>
</dbReference>
<organism evidence="4 5">
    <name type="scientific">Chthoniobacter flavus Ellin428</name>
    <dbReference type="NCBI Taxonomy" id="497964"/>
    <lineage>
        <taxon>Bacteria</taxon>
        <taxon>Pseudomonadati</taxon>
        <taxon>Verrucomicrobiota</taxon>
        <taxon>Spartobacteria</taxon>
        <taxon>Chthoniobacterales</taxon>
        <taxon>Chthoniobacteraceae</taxon>
        <taxon>Chthoniobacter</taxon>
    </lineage>
</organism>
<dbReference type="GO" id="GO:0004252">
    <property type="term" value="F:serine-type endopeptidase activity"/>
    <property type="evidence" value="ECO:0007669"/>
    <property type="project" value="TreeGrafter"/>
</dbReference>
<proteinExistence type="predicted"/>
<dbReference type="STRING" id="497964.CfE428DRAFT_4566"/>
<protein>
    <submittedName>
        <fullName evidence="4">Peptidase S14 ClpP</fullName>
    </submittedName>
</protein>
<feature type="compositionally biased region" description="Polar residues" evidence="2">
    <location>
        <begin position="384"/>
        <end position="404"/>
    </location>
</feature>
<keyword evidence="5" id="KW-1185">Reference proteome</keyword>
<accession>B4D6M6</accession>
<sequence length="439" mass="49034">MIRKPHMGFSVVTLLATLIISGHAEPPPPSTTDKTDDTAELTRQRDHLQLENSLRDEKLHEELASSQEELARLKMQNDLQKAKADQVLAKRKIEIDAAKVEMEVLSSNAALENARKQAETQAQLIALRAQRDRAEIEAELATAELTKRQSAFKATELEWNAKTSELRAKLAQREKEEEADSYADEKPVYLKNPVTDDGELVLTDRRIPLNGLISPATADFVCSRIDYFNNKNKDWPIFIVIDDSPGGSVMAGNKILESMHSSTAPVYVVVKTFAASMAATIATLAPRSYAYPNAVILHHQISNGMMGNLTEQREGLKNLEQWWKRMATPIAAKMGISTDDFVKQMYTHAASGDWQEFGDEAVKLKWIDMVVGRCRETAWRKNPDSATASTGQQVATADHSATSSEKVDAKGHPYMVLPHLNPIDCYYLFNPDGYYRTDN</sequence>
<evidence type="ECO:0000256" key="1">
    <source>
        <dbReference type="SAM" id="Coils"/>
    </source>
</evidence>
<feature type="signal peptide" evidence="3">
    <location>
        <begin position="1"/>
        <end position="24"/>
    </location>
</feature>
<keyword evidence="1" id="KW-0175">Coiled coil</keyword>